<dbReference type="EMBL" id="WOCE01000011">
    <property type="protein sequence ID" value="KAE9604330.1"/>
    <property type="molecule type" value="Genomic_DNA"/>
</dbReference>
<gene>
    <name evidence="2" type="ORF">Lalb_Chr11g0070291</name>
</gene>
<name>A0A6A4PS43_LUPAL</name>
<proteinExistence type="predicted"/>
<protein>
    <submittedName>
        <fullName evidence="2">Uncharacterized protein</fullName>
    </submittedName>
</protein>
<dbReference type="Proteomes" id="UP000447434">
    <property type="component" value="Chromosome 11"/>
</dbReference>
<evidence type="ECO:0000313" key="2">
    <source>
        <dbReference type="EMBL" id="KAE9604330.1"/>
    </source>
</evidence>
<evidence type="ECO:0000313" key="3">
    <source>
        <dbReference type="Proteomes" id="UP000447434"/>
    </source>
</evidence>
<reference evidence="3" key="1">
    <citation type="journal article" date="2020" name="Nat. Commun.">
        <title>Genome sequence of the cluster root forming white lupin.</title>
        <authorList>
            <person name="Hufnagel B."/>
            <person name="Marques A."/>
            <person name="Soriano A."/>
            <person name="Marques L."/>
            <person name="Divol F."/>
            <person name="Doumas P."/>
            <person name="Sallet E."/>
            <person name="Mancinotti D."/>
            <person name="Carrere S."/>
            <person name="Marande W."/>
            <person name="Arribat S."/>
            <person name="Keller J."/>
            <person name="Huneau C."/>
            <person name="Blein T."/>
            <person name="Aime D."/>
            <person name="Laguerre M."/>
            <person name="Taylor J."/>
            <person name="Schubert V."/>
            <person name="Nelson M."/>
            <person name="Geu-Flores F."/>
            <person name="Crespi M."/>
            <person name="Gallardo-Guerrero K."/>
            <person name="Delaux P.-M."/>
            <person name="Salse J."/>
            <person name="Berges H."/>
            <person name="Guyot R."/>
            <person name="Gouzy J."/>
            <person name="Peret B."/>
        </authorList>
    </citation>
    <scope>NUCLEOTIDE SEQUENCE [LARGE SCALE GENOMIC DNA]</scope>
    <source>
        <strain evidence="3">cv. Amiga</strain>
    </source>
</reference>
<evidence type="ECO:0000256" key="1">
    <source>
        <dbReference type="SAM" id="MobiDB-lite"/>
    </source>
</evidence>
<keyword evidence="3" id="KW-1185">Reference proteome</keyword>
<organism evidence="2 3">
    <name type="scientific">Lupinus albus</name>
    <name type="common">White lupine</name>
    <name type="synonym">Lupinus termis</name>
    <dbReference type="NCBI Taxonomy" id="3870"/>
    <lineage>
        <taxon>Eukaryota</taxon>
        <taxon>Viridiplantae</taxon>
        <taxon>Streptophyta</taxon>
        <taxon>Embryophyta</taxon>
        <taxon>Tracheophyta</taxon>
        <taxon>Spermatophyta</taxon>
        <taxon>Magnoliopsida</taxon>
        <taxon>eudicotyledons</taxon>
        <taxon>Gunneridae</taxon>
        <taxon>Pentapetalae</taxon>
        <taxon>rosids</taxon>
        <taxon>fabids</taxon>
        <taxon>Fabales</taxon>
        <taxon>Fabaceae</taxon>
        <taxon>Papilionoideae</taxon>
        <taxon>50 kb inversion clade</taxon>
        <taxon>genistoids sensu lato</taxon>
        <taxon>core genistoids</taxon>
        <taxon>Genisteae</taxon>
        <taxon>Lupinus</taxon>
    </lineage>
</organism>
<comment type="caution">
    <text evidence="2">The sequence shown here is derived from an EMBL/GenBank/DDBJ whole genome shotgun (WGS) entry which is preliminary data.</text>
</comment>
<accession>A0A6A4PS43</accession>
<feature type="region of interest" description="Disordered" evidence="1">
    <location>
        <begin position="28"/>
        <end position="69"/>
    </location>
</feature>
<dbReference type="AlphaFoldDB" id="A0A6A4PS43"/>
<feature type="compositionally biased region" description="Polar residues" evidence="1">
    <location>
        <begin position="58"/>
        <end position="69"/>
    </location>
</feature>
<sequence>MKRGGVSATPPNMPLIIKIRKGRGNIIHRFPSSPYSGDVNPDRRGHDSGGSLRWFSIENDSNSSKEGSE</sequence>